<evidence type="ECO:0000256" key="1">
    <source>
        <dbReference type="SAM" id="MobiDB-lite"/>
    </source>
</evidence>
<gene>
    <name evidence="2" type="ORF">T459_10815</name>
</gene>
<accession>A0A2G3A391</accession>
<comment type="caution">
    <text evidence="2">The sequence shown here is derived from an EMBL/GenBank/DDBJ whole genome shotgun (WGS) entry which is preliminary data.</text>
</comment>
<sequence length="361" mass="40271">MYCYSTSYSEQNPHLCRRLEISTTCPSALEPDRYNEAMLRCKLKEVRDSEESQDEPSQELTLQSESQENQDSVQQQQYVQVASRPVTTQFSQQNGNTQGPRKQPKPQSGAPRSPLQPSQHNSFPVHDPQPQAEAFPPPQSQPLPHPFPPAQDYYEPHNFPPTQEEQEEAHAFPPTVPQAFPPSQDYYEPHGFPPTLEKADFPPTPNKAHAFPPPHVDPQLYPSQAKPQAFVPQNHNVPAFASSQTQAGTNFPQHGLAQGSQIGMGMGQYPQGTPSASPMSQTPMIGIPSKPLIPTESRKTGLFGCMENPTNALITAFFPCLTFGQLAEIVDSGHTRWQGNQARNRTCSYNKLLWFLQFTKP</sequence>
<proteinExistence type="predicted"/>
<evidence type="ECO:0000313" key="2">
    <source>
        <dbReference type="EMBL" id="PHT88709.1"/>
    </source>
</evidence>
<feature type="compositionally biased region" description="Pro residues" evidence="1">
    <location>
        <begin position="135"/>
        <end position="149"/>
    </location>
</feature>
<dbReference type="Proteomes" id="UP000222542">
    <property type="component" value="Unassembled WGS sequence"/>
</dbReference>
<organism evidence="2 3">
    <name type="scientific">Capsicum annuum</name>
    <name type="common">Capsicum pepper</name>
    <dbReference type="NCBI Taxonomy" id="4072"/>
    <lineage>
        <taxon>Eukaryota</taxon>
        <taxon>Viridiplantae</taxon>
        <taxon>Streptophyta</taxon>
        <taxon>Embryophyta</taxon>
        <taxon>Tracheophyta</taxon>
        <taxon>Spermatophyta</taxon>
        <taxon>Magnoliopsida</taxon>
        <taxon>eudicotyledons</taxon>
        <taxon>Gunneridae</taxon>
        <taxon>Pentapetalae</taxon>
        <taxon>asterids</taxon>
        <taxon>lamiids</taxon>
        <taxon>Solanales</taxon>
        <taxon>Solanaceae</taxon>
        <taxon>Solanoideae</taxon>
        <taxon>Capsiceae</taxon>
        <taxon>Capsicum</taxon>
    </lineage>
</organism>
<dbReference type="EMBL" id="AYRZ02000003">
    <property type="protein sequence ID" value="PHT88709.1"/>
    <property type="molecule type" value="Genomic_DNA"/>
</dbReference>
<evidence type="ECO:0000313" key="3">
    <source>
        <dbReference type="Proteomes" id="UP000222542"/>
    </source>
</evidence>
<dbReference type="OMA" id="FGCMENP"/>
<dbReference type="Gramene" id="PHT88709">
    <property type="protein sequence ID" value="PHT88709"/>
    <property type="gene ID" value="T459_10815"/>
</dbReference>
<reference evidence="2 3" key="1">
    <citation type="journal article" date="2014" name="Nat. Genet.">
        <title>Genome sequence of the hot pepper provides insights into the evolution of pungency in Capsicum species.</title>
        <authorList>
            <person name="Kim S."/>
            <person name="Park M."/>
            <person name="Yeom S.I."/>
            <person name="Kim Y.M."/>
            <person name="Lee J.M."/>
            <person name="Lee H.A."/>
            <person name="Seo E."/>
            <person name="Choi J."/>
            <person name="Cheong K."/>
            <person name="Kim K.T."/>
            <person name="Jung K."/>
            <person name="Lee G.W."/>
            <person name="Oh S.K."/>
            <person name="Bae C."/>
            <person name="Kim S.B."/>
            <person name="Lee H.Y."/>
            <person name="Kim S.Y."/>
            <person name="Kim M.S."/>
            <person name="Kang B.C."/>
            <person name="Jo Y.D."/>
            <person name="Yang H.B."/>
            <person name="Jeong H.J."/>
            <person name="Kang W.H."/>
            <person name="Kwon J.K."/>
            <person name="Shin C."/>
            <person name="Lim J.Y."/>
            <person name="Park J.H."/>
            <person name="Huh J.H."/>
            <person name="Kim J.S."/>
            <person name="Kim B.D."/>
            <person name="Cohen O."/>
            <person name="Paran I."/>
            <person name="Suh M.C."/>
            <person name="Lee S.B."/>
            <person name="Kim Y.K."/>
            <person name="Shin Y."/>
            <person name="Noh S.J."/>
            <person name="Park J."/>
            <person name="Seo Y.S."/>
            <person name="Kwon S.Y."/>
            <person name="Kim H.A."/>
            <person name="Park J.M."/>
            <person name="Kim H.J."/>
            <person name="Choi S.B."/>
            <person name="Bosland P.W."/>
            <person name="Reeves G."/>
            <person name="Jo S.H."/>
            <person name="Lee B.W."/>
            <person name="Cho H.T."/>
            <person name="Choi H.S."/>
            <person name="Lee M.S."/>
            <person name="Yu Y."/>
            <person name="Do Choi Y."/>
            <person name="Park B.S."/>
            <person name="van Deynze A."/>
            <person name="Ashrafi H."/>
            <person name="Hill T."/>
            <person name="Kim W.T."/>
            <person name="Pai H.S."/>
            <person name="Ahn H.K."/>
            <person name="Yeam I."/>
            <person name="Giovannoni J.J."/>
            <person name="Rose J.K."/>
            <person name="Sorensen I."/>
            <person name="Lee S.J."/>
            <person name="Kim R.W."/>
            <person name="Choi I.Y."/>
            <person name="Choi B.S."/>
            <person name="Lim J.S."/>
            <person name="Lee Y.H."/>
            <person name="Choi D."/>
        </authorList>
    </citation>
    <scope>NUCLEOTIDE SEQUENCE [LARGE SCALE GENOMIC DNA]</scope>
    <source>
        <strain evidence="3">cv. CM334</strain>
    </source>
</reference>
<keyword evidence="3" id="KW-1185">Reference proteome</keyword>
<feature type="region of interest" description="Disordered" evidence="1">
    <location>
        <begin position="45"/>
        <end position="212"/>
    </location>
</feature>
<feature type="compositionally biased region" description="Polar residues" evidence="1">
    <location>
        <begin position="85"/>
        <end position="100"/>
    </location>
</feature>
<reference evidence="2 3" key="2">
    <citation type="journal article" date="2017" name="Genome Biol.">
        <title>New reference genome sequences of hot pepper reveal the massive evolution of plant disease-resistance genes by retroduplication.</title>
        <authorList>
            <person name="Kim S."/>
            <person name="Park J."/>
            <person name="Yeom S.I."/>
            <person name="Kim Y.M."/>
            <person name="Seo E."/>
            <person name="Kim K.T."/>
            <person name="Kim M.S."/>
            <person name="Lee J.M."/>
            <person name="Cheong K."/>
            <person name="Shin H.S."/>
            <person name="Kim S.B."/>
            <person name="Han K."/>
            <person name="Lee J."/>
            <person name="Park M."/>
            <person name="Lee H.A."/>
            <person name="Lee H.Y."/>
            <person name="Lee Y."/>
            <person name="Oh S."/>
            <person name="Lee J.H."/>
            <person name="Choi E."/>
            <person name="Choi E."/>
            <person name="Lee S.E."/>
            <person name="Jeon J."/>
            <person name="Kim H."/>
            <person name="Choi G."/>
            <person name="Song H."/>
            <person name="Lee J."/>
            <person name="Lee S.C."/>
            <person name="Kwon J.K."/>
            <person name="Lee H.Y."/>
            <person name="Koo N."/>
            <person name="Hong Y."/>
            <person name="Kim R.W."/>
            <person name="Kang W.H."/>
            <person name="Huh J.H."/>
            <person name="Kang B.C."/>
            <person name="Yang T.J."/>
            <person name="Lee Y.H."/>
            <person name="Bennetzen J.L."/>
            <person name="Choi D."/>
        </authorList>
    </citation>
    <scope>NUCLEOTIDE SEQUENCE [LARGE SCALE GENOMIC DNA]</scope>
    <source>
        <strain evidence="3">cv. CM334</strain>
    </source>
</reference>
<dbReference type="STRING" id="4072.A0A2G3A391"/>
<name>A0A2G3A391_CAPAN</name>
<feature type="compositionally biased region" description="Low complexity" evidence="1">
    <location>
        <begin position="63"/>
        <end position="81"/>
    </location>
</feature>
<protein>
    <submittedName>
        <fullName evidence="2">Uncharacterized protein</fullName>
    </submittedName>
</protein>
<dbReference type="AlphaFoldDB" id="A0A2G3A391"/>